<feature type="compositionally biased region" description="Basic and acidic residues" evidence="1">
    <location>
        <begin position="195"/>
        <end position="205"/>
    </location>
</feature>
<protein>
    <submittedName>
        <fullName evidence="2">Uncharacterized protein</fullName>
    </submittedName>
</protein>
<name>A0A5C5G4I5_9BASI</name>
<keyword evidence="3" id="KW-1185">Reference proteome</keyword>
<proteinExistence type="predicted"/>
<evidence type="ECO:0000313" key="3">
    <source>
        <dbReference type="Proteomes" id="UP000311382"/>
    </source>
</evidence>
<evidence type="ECO:0000313" key="2">
    <source>
        <dbReference type="EMBL" id="TNY23244.1"/>
    </source>
</evidence>
<feature type="region of interest" description="Disordered" evidence="1">
    <location>
        <begin position="170"/>
        <end position="230"/>
    </location>
</feature>
<accession>A0A5C5G4I5</accession>
<sequence>MSAAVVSAAESSGFELFRHPRRGDPVDLTRPFFQWCDRLDELVEDTASNEDERHGDLTIASQSLAARSVELLTRDLKLERSCDRRQHLLDTAQHEAHEASLRLVARLAVLYAQRAHQLTLLNSRRRILHRAQDRAAFWRTTSHLGNALVAQHLHERLLLEYHLLGGAFGREAGQAPPPPPSFEEPTHPAPPYEADLPRYADDAVRRPRASASSSTLSPHWPGTRNQRAWA</sequence>
<dbReference type="EMBL" id="SOZI01000013">
    <property type="protein sequence ID" value="TNY23244.1"/>
    <property type="molecule type" value="Genomic_DNA"/>
</dbReference>
<reference evidence="2 3" key="1">
    <citation type="submission" date="2019-03" db="EMBL/GenBank/DDBJ databases">
        <title>Rhodosporidium diobovatum UCD-FST 08-225 genome sequencing, assembly, and annotation.</title>
        <authorList>
            <person name="Fakankun I.U."/>
            <person name="Fristensky B."/>
            <person name="Levin D.B."/>
        </authorList>
    </citation>
    <scope>NUCLEOTIDE SEQUENCE [LARGE SCALE GENOMIC DNA]</scope>
    <source>
        <strain evidence="2 3">UCD-FST 08-225</strain>
    </source>
</reference>
<evidence type="ECO:0000256" key="1">
    <source>
        <dbReference type="SAM" id="MobiDB-lite"/>
    </source>
</evidence>
<comment type="caution">
    <text evidence="2">The sequence shown here is derived from an EMBL/GenBank/DDBJ whole genome shotgun (WGS) entry which is preliminary data.</text>
</comment>
<feature type="compositionally biased region" description="Pro residues" evidence="1">
    <location>
        <begin position="175"/>
        <end position="191"/>
    </location>
</feature>
<gene>
    <name evidence="2" type="ORF">DMC30DRAFT_414286</name>
</gene>
<dbReference type="Proteomes" id="UP000311382">
    <property type="component" value="Unassembled WGS sequence"/>
</dbReference>
<organism evidence="2 3">
    <name type="scientific">Rhodotorula diobovata</name>
    <dbReference type="NCBI Taxonomy" id="5288"/>
    <lineage>
        <taxon>Eukaryota</taxon>
        <taxon>Fungi</taxon>
        <taxon>Dikarya</taxon>
        <taxon>Basidiomycota</taxon>
        <taxon>Pucciniomycotina</taxon>
        <taxon>Microbotryomycetes</taxon>
        <taxon>Sporidiobolales</taxon>
        <taxon>Sporidiobolaceae</taxon>
        <taxon>Rhodotorula</taxon>
    </lineage>
</organism>
<dbReference type="AlphaFoldDB" id="A0A5C5G4I5"/>